<name>A0A7Y0Q0Y8_9FIRM</name>
<gene>
    <name evidence="1" type="ORF">HIJ39_00885</name>
</gene>
<proteinExistence type="predicted"/>
<protein>
    <submittedName>
        <fullName evidence="1">DUF370 domain-containing protein</fullName>
    </submittedName>
</protein>
<organism evidence="1 2">
    <name type="scientific">Sulfobacillus harzensis</name>
    <dbReference type="NCBI Taxonomy" id="2729629"/>
    <lineage>
        <taxon>Bacteria</taxon>
        <taxon>Bacillati</taxon>
        <taxon>Bacillota</taxon>
        <taxon>Clostridia</taxon>
        <taxon>Eubacteriales</taxon>
        <taxon>Clostridiales Family XVII. Incertae Sedis</taxon>
        <taxon>Sulfobacillus</taxon>
    </lineage>
</organism>
<accession>A0A7Y0Q0Y8</accession>
<dbReference type="AlphaFoldDB" id="A0A7Y0Q0Y8"/>
<evidence type="ECO:0000313" key="1">
    <source>
        <dbReference type="EMBL" id="NMP20912.1"/>
    </source>
</evidence>
<reference evidence="1 2" key="1">
    <citation type="submission" date="2020-04" db="EMBL/GenBank/DDBJ databases">
        <authorList>
            <person name="Zhang R."/>
            <person name="Schippers A."/>
        </authorList>
    </citation>
    <scope>NUCLEOTIDE SEQUENCE [LARGE SCALE GENOMIC DNA]</scope>
    <source>
        <strain evidence="1 2">DSM 109850</strain>
    </source>
</reference>
<dbReference type="NCBIfam" id="NF046065">
    <property type="entry name" value="MtxRegRemB"/>
    <property type="match status" value="1"/>
</dbReference>
<sequence length="85" mass="9964">MYLHIGQDWMVPMPDVIGIFQERLLDESVDFHHLFLRLTSEGRVRGDRYDAKSVVLTDENLYLTAISAHTLMRRAERRDSPFESV</sequence>
<comment type="caution">
    <text evidence="1">The sequence shown here is derived from an EMBL/GenBank/DDBJ whole genome shotgun (WGS) entry which is preliminary data.</text>
</comment>
<keyword evidence="2" id="KW-1185">Reference proteome</keyword>
<dbReference type="Proteomes" id="UP000533476">
    <property type="component" value="Unassembled WGS sequence"/>
</dbReference>
<dbReference type="RefSeq" id="WP_169095732.1">
    <property type="nucleotide sequence ID" value="NZ_JABBVZ010000002.1"/>
</dbReference>
<evidence type="ECO:0000313" key="2">
    <source>
        <dbReference type="Proteomes" id="UP000533476"/>
    </source>
</evidence>
<dbReference type="EMBL" id="JABBVZ010000002">
    <property type="protein sequence ID" value="NMP20912.1"/>
    <property type="molecule type" value="Genomic_DNA"/>
</dbReference>